<accession>A0A0K2VQD7</accession>
<name>A0A0K2VQD7_MESPL</name>
<dbReference type="Proteomes" id="UP000182888">
    <property type="component" value="Unassembled WGS sequence"/>
</dbReference>
<reference evidence="3" key="1">
    <citation type="submission" date="2014-08" db="EMBL/GenBank/DDBJ databases">
        <authorList>
            <person name="Edwards T."/>
        </authorList>
    </citation>
    <scope>NUCLEOTIDE SEQUENCE [LARGE SCALE GENOMIC DNA]</scope>
</reference>
<organism evidence="2 3">
    <name type="scientific">Mesorhizobium plurifarium</name>
    <dbReference type="NCBI Taxonomy" id="69974"/>
    <lineage>
        <taxon>Bacteria</taxon>
        <taxon>Pseudomonadati</taxon>
        <taxon>Pseudomonadota</taxon>
        <taxon>Alphaproteobacteria</taxon>
        <taxon>Hyphomicrobiales</taxon>
        <taxon>Phyllobacteriaceae</taxon>
        <taxon>Mesorhizobium</taxon>
    </lineage>
</organism>
<evidence type="ECO:0000313" key="2">
    <source>
        <dbReference type="EMBL" id="CDX51079.1"/>
    </source>
</evidence>
<protein>
    <recommendedName>
        <fullName evidence="4">Transmembrane protein</fullName>
    </recommendedName>
</protein>
<dbReference type="EMBL" id="CCND01000005">
    <property type="protein sequence ID" value="CDX51079.1"/>
    <property type="molecule type" value="Genomic_DNA"/>
</dbReference>
<keyword evidence="1" id="KW-1133">Transmembrane helix</keyword>
<keyword evidence="1" id="KW-0812">Transmembrane</keyword>
<evidence type="ECO:0000313" key="3">
    <source>
        <dbReference type="Proteomes" id="UP000182888"/>
    </source>
</evidence>
<proteinExistence type="predicted"/>
<sequence length="97" mass="10559">MSRSHVGVAVSALGLLALLLAIAWWWVVYSQVISNAYMSYPQAMPCLFSSSDRCTLAQVLCRGSHFLGIKGYSVELLWAGLSLTCVGLYIADSRSRA</sequence>
<feature type="transmembrane region" description="Helical" evidence="1">
    <location>
        <begin position="72"/>
        <end position="91"/>
    </location>
</feature>
<keyword evidence="1" id="KW-0472">Membrane</keyword>
<evidence type="ECO:0008006" key="4">
    <source>
        <dbReference type="Google" id="ProtNLM"/>
    </source>
</evidence>
<dbReference type="AlphaFoldDB" id="A0A0K2VQD7"/>
<evidence type="ECO:0000256" key="1">
    <source>
        <dbReference type="SAM" id="Phobius"/>
    </source>
</evidence>
<gene>
    <name evidence="2" type="ORF">MPL1032_130130</name>
</gene>